<dbReference type="SUPFAM" id="SSF52540">
    <property type="entry name" value="P-loop containing nucleoside triphosphate hydrolases"/>
    <property type="match status" value="1"/>
</dbReference>
<evidence type="ECO:0000256" key="2">
    <source>
        <dbReference type="ARBA" id="ARBA00022448"/>
    </source>
</evidence>
<keyword evidence="3" id="KW-0547">Nucleotide-binding</keyword>
<protein>
    <submittedName>
        <fullName evidence="7">ABC transporter ATP-binding protein</fullName>
    </submittedName>
</protein>
<dbReference type="PANTHER" id="PTHR43820">
    <property type="entry name" value="HIGH-AFFINITY BRANCHED-CHAIN AMINO ACID TRANSPORT ATP-BINDING PROTEIN LIVF"/>
    <property type="match status" value="1"/>
</dbReference>
<gene>
    <name evidence="7" type="ORF">ACFQGU_00485</name>
</gene>
<dbReference type="PROSITE" id="PS50893">
    <property type="entry name" value="ABC_TRANSPORTER_2"/>
    <property type="match status" value="1"/>
</dbReference>
<dbReference type="EMBL" id="JBHSTI010000002">
    <property type="protein sequence ID" value="MFC6236337.1"/>
    <property type="molecule type" value="Genomic_DNA"/>
</dbReference>
<keyword evidence="4 7" id="KW-0067">ATP-binding</keyword>
<dbReference type="InterPro" id="IPR052156">
    <property type="entry name" value="BCAA_Transport_ATP-bd_LivF"/>
</dbReference>
<name>A0ABW1SWE4_9ACTN</name>
<dbReference type="SMART" id="SM00382">
    <property type="entry name" value="AAA"/>
    <property type="match status" value="1"/>
</dbReference>
<keyword evidence="5" id="KW-0029">Amino-acid transport</keyword>
<sequence length="240" mass="25514">MTEESEAGLGLVVENLVTGYGSIEVLHGVSINVEPGSAVAIVGSNGAGKSTLLRAVSGLLPVLAGSITLGSHDVSSLSPHKIARAGVGHIPEGRQVLQRLTVRENLILGAQGSADAPERLDALLETFPALRDKLGQVGGQLSGGQQQMLAIARALMANPRLILLDEPTVGLSPKLTDELYYLLARIRHEWKATFVLVEQNIALAADLTDQAILLQRGRVIRTEPSKSLMHDEDLLKAYLT</sequence>
<evidence type="ECO:0000313" key="7">
    <source>
        <dbReference type="EMBL" id="MFC6236337.1"/>
    </source>
</evidence>
<evidence type="ECO:0000256" key="5">
    <source>
        <dbReference type="ARBA" id="ARBA00022970"/>
    </source>
</evidence>
<dbReference type="PROSITE" id="PS00211">
    <property type="entry name" value="ABC_TRANSPORTER_1"/>
    <property type="match status" value="1"/>
</dbReference>
<dbReference type="Gene3D" id="3.40.50.300">
    <property type="entry name" value="P-loop containing nucleotide triphosphate hydrolases"/>
    <property type="match status" value="1"/>
</dbReference>
<dbReference type="InterPro" id="IPR003593">
    <property type="entry name" value="AAA+_ATPase"/>
</dbReference>
<dbReference type="InterPro" id="IPR027417">
    <property type="entry name" value="P-loop_NTPase"/>
</dbReference>
<dbReference type="GO" id="GO:0005524">
    <property type="term" value="F:ATP binding"/>
    <property type="evidence" value="ECO:0007669"/>
    <property type="project" value="UniProtKB-KW"/>
</dbReference>
<evidence type="ECO:0000313" key="8">
    <source>
        <dbReference type="Proteomes" id="UP001596138"/>
    </source>
</evidence>
<comment type="similarity">
    <text evidence="1">Belongs to the ABC transporter superfamily.</text>
</comment>
<reference evidence="8" key="1">
    <citation type="journal article" date="2019" name="Int. J. Syst. Evol. Microbiol.">
        <title>The Global Catalogue of Microorganisms (GCM) 10K type strain sequencing project: providing services to taxonomists for standard genome sequencing and annotation.</title>
        <authorList>
            <consortium name="The Broad Institute Genomics Platform"/>
            <consortium name="The Broad Institute Genome Sequencing Center for Infectious Disease"/>
            <person name="Wu L."/>
            <person name="Ma J."/>
        </authorList>
    </citation>
    <scope>NUCLEOTIDE SEQUENCE [LARGE SCALE GENOMIC DNA]</scope>
    <source>
        <strain evidence="8">CGMCC 4.7317</strain>
    </source>
</reference>
<dbReference type="PANTHER" id="PTHR43820:SF4">
    <property type="entry name" value="HIGH-AFFINITY BRANCHED-CHAIN AMINO ACID TRANSPORT ATP-BINDING PROTEIN LIVF"/>
    <property type="match status" value="1"/>
</dbReference>
<evidence type="ECO:0000256" key="1">
    <source>
        <dbReference type="ARBA" id="ARBA00005417"/>
    </source>
</evidence>
<comment type="caution">
    <text evidence="7">The sequence shown here is derived from an EMBL/GenBank/DDBJ whole genome shotgun (WGS) entry which is preliminary data.</text>
</comment>
<dbReference type="InterPro" id="IPR017871">
    <property type="entry name" value="ABC_transporter-like_CS"/>
</dbReference>
<evidence type="ECO:0000256" key="4">
    <source>
        <dbReference type="ARBA" id="ARBA00022840"/>
    </source>
</evidence>
<evidence type="ECO:0000259" key="6">
    <source>
        <dbReference type="PROSITE" id="PS50893"/>
    </source>
</evidence>
<organism evidence="7 8">
    <name type="scientific">Longivirga aurantiaca</name>
    <dbReference type="NCBI Taxonomy" id="1837743"/>
    <lineage>
        <taxon>Bacteria</taxon>
        <taxon>Bacillati</taxon>
        <taxon>Actinomycetota</taxon>
        <taxon>Actinomycetes</taxon>
        <taxon>Sporichthyales</taxon>
        <taxon>Sporichthyaceae</taxon>
        <taxon>Longivirga</taxon>
    </lineage>
</organism>
<accession>A0ABW1SWE4</accession>
<dbReference type="Pfam" id="PF00005">
    <property type="entry name" value="ABC_tran"/>
    <property type="match status" value="1"/>
</dbReference>
<keyword evidence="2" id="KW-0813">Transport</keyword>
<evidence type="ECO:0000256" key="3">
    <source>
        <dbReference type="ARBA" id="ARBA00022741"/>
    </source>
</evidence>
<dbReference type="InterPro" id="IPR003439">
    <property type="entry name" value="ABC_transporter-like_ATP-bd"/>
</dbReference>
<proteinExistence type="inferred from homology"/>
<feature type="domain" description="ABC transporter" evidence="6">
    <location>
        <begin position="11"/>
        <end position="239"/>
    </location>
</feature>
<keyword evidence="8" id="KW-1185">Reference proteome</keyword>
<dbReference type="CDD" id="cd03224">
    <property type="entry name" value="ABC_TM1139_LivF_branched"/>
    <property type="match status" value="1"/>
</dbReference>
<dbReference type="Proteomes" id="UP001596138">
    <property type="component" value="Unassembled WGS sequence"/>
</dbReference>